<proteinExistence type="inferred from homology"/>
<protein>
    <recommendedName>
        <fullName evidence="6 7">Ribonuclease P protein component</fullName>
        <shortName evidence="6">RNase P protein</shortName>
        <shortName evidence="6">RNaseP protein</shortName>
        <ecNumber evidence="6 7">3.1.26.5</ecNumber>
    </recommendedName>
    <alternativeName>
        <fullName evidence="6">Protein C5</fullName>
    </alternativeName>
</protein>
<evidence type="ECO:0000256" key="6">
    <source>
        <dbReference type="HAMAP-Rule" id="MF_00227"/>
    </source>
</evidence>
<dbReference type="NCBIfam" id="TIGR00188">
    <property type="entry name" value="rnpA"/>
    <property type="match status" value="1"/>
</dbReference>
<dbReference type="Pfam" id="PF00825">
    <property type="entry name" value="Ribonuclease_P"/>
    <property type="match status" value="1"/>
</dbReference>
<comment type="catalytic activity">
    <reaction evidence="6">
        <text>Endonucleolytic cleavage of RNA, removing 5'-extranucleotides from tRNA precursor.</text>
        <dbReference type="EC" id="3.1.26.5"/>
    </reaction>
</comment>
<evidence type="ECO:0000313" key="8">
    <source>
        <dbReference type="EMBL" id="HFK24445.1"/>
    </source>
</evidence>
<name>A0A7C3NA00_UNCW3</name>
<dbReference type="AlphaFoldDB" id="A0A7C3NA00"/>
<dbReference type="GO" id="GO:0004526">
    <property type="term" value="F:ribonuclease P activity"/>
    <property type="evidence" value="ECO:0007669"/>
    <property type="project" value="UniProtKB-UniRule"/>
</dbReference>
<keyword evidence="4 6" id="KW-0378">Hydrolase</keyword>
<dbReference type="GO" id="GO:0000049">
    <property type="term" value="F:tRNA binding"/>
    <property type="evidence" value="ECO:0007669"/>
    <property type="project" value="UniProtKB-UniRule"/>
</dbReference>
<evidence type="ECO:0000256" key="2">
    <source>
        <dbReference type="ARBA" id="ARBA00022722"/>
    </source>
</evidence>
<dbReference type="Gene3D" id="3.30.230.10">
    <property type="match status" value="1"/>
</dbReference>
<organism evidence="8">
    <name type="scientific">candidate division WOR-3 bacterium</name>
    <dbReference type="NCBI Taxonomy" id="2052148"/>
    <lineage>
        <taxon>Bacteria</taxon>
        <taxon>Bacteria division WOR-3</taxon>
    </lineage>
</organism>
<dbReference type="EMBL" id="DSTT01000006">
    <property type="protein sequence ID" value="HFK24445.1"/>
    <property type="molecule type" value="Genomic_DNA"/>
</dbReference>
<sequence>MRRIGNTPILKENEIKRVFENPKRISSDSFILLYKDGKEKKVAFTVKKGNYRTIVERNRMKRILRKLFVENESQFDKNLNYVFIANRKILTKDIEKLKEEFTEIVKKVKEV</sequence>
<dbReference type="HAMAP" id="MF_00227">
    <property type="entry name" value="RNase_P"/>
    <property type="match status" value="1"/>
</dbReference>
<comment type="function">
    <text evidence="6">RNaseP catalyzes the removal of the 5'-leader sequence from pre-tRNA to produce the mature 5'-terminus. It can also cleave other RNA substrates such as 4.5S RNA. The protein component plays an auxiliary but essential role in vivo by binding to the 5'-leader sequence and broadening the substrate specificity of the ribozyme.</text>
</comment>
<dbReference type="GO" id="GO:0001682">
    <property type="term" value="P:tRNA 5'-leader removal"/>
    <property type="evidence" value="ECO:0007669"/>
    <property type="project" value="UniProtKB-UniRule"/>
</dbReference>
<keyword evidence="5 6" id="KW-0694">RNA-binding</keyword>
<accession>A0A7C3NA00</accession>
<dbReference type="InterPro" id="IPR020568">
    <property type="entry name" value="Ribosomal_Su5_D2-typ_SF"/>
</dbReference>
<keyword evidence="3 6" id="KW-0255">Endonuclease</keyword>
<evidence type="ECO:0000256" key="3">
    <source>
        <dbReference type="ARBA" id="ARBA00022759"/>
    </source>
</evidence>
<dbReference type="InterPro" id="IPR014721">
    <property type="entry name" value="Ribsml_uS5_D2-typ_fold_subgr"/>
</dbReference>
<comment type="subunit">
    <text evidence="6">Consists of a catalytic RNA component (M1 or rnpB) and a protein subunit.</text>
</comment>
<dbReference type="PANTHER" id="PTHR33992:SF1">
    <property type="entry name" value="RIBONUCLEASE P PROTEIN COMPONENT"/>
    <property type="match status" value="1"/>
</dbReference>
<comment type="caution">
    <text evidence="8">The sequence shown here is derived from an EMBL/GenBank/DDBJ whole genome shotgun (WGS) entry which is preliminary data.</text>
</comment>
<reference evidence="8" key="1">
    <citation type="journal article" date="2020" name="mSystems">
        <title>Genome- and Community-Level Interaction Insights into Carbon Utilization and Element Cycling Functions of Hydrothermarchaeota in Hydrothermal Sediment.</title>
        <authorList>
            <person name="Zhou Z."/>
            <person name="Liu Y."/>
            <person name="Xu W."/>
            <person name="Pan J."/>
            <person name="Luo Z.H."/>
            <person name="Li M."/>
        </authorList>
    </citation>
    <scope>NUCLEOTIDE SEQUENCE [LARGE SCALE GENOMIC DNA]</scope>
    <source>
        <strain evidence="8">SpSt-464</strain>
    </source>
</reference>
<dbReference type="InterPro" id="IPR000100">
    <property type="entry name" value="RNase_P"/>
</dbReference>
<dbReference type="PANTHER" id="PTHR33992">
    <property type="entry name" value="RIBONUCLEASE P PROTEIN COMPONENT"/>
    <property type="match status" value="1"/>
</dbReference>
<dbReference type="EC" id="3.1.26.5" evidence="6 7"/>
<evidence type="ECO:0000256" key="5">
    <source>
        <dbReference type="ARBA" id="ARBA00022884"/>
    </source>
</evidence>
<gene>
    <name evidence="6 8" type="primary">rnpA</name>
    <name evidence="8" type="ORF">ENS15_07360</name>
</gene>
<evidence type="ECO:0000256" key="1">
    <source>
        <dbReference type="ARBA" id="ARBA00022694"/>
    </source>
</evidence>
<dbReference type="GO" id="GO:0030677">
    <property type="term" value="C:ribonuclease P complex"/>
    <property type="evidence" value="ECO:0007669"/>
    <property type="project" value="TreeGrafter"/>
</dbReference>
<evidence type="ECO:0000256" key="7">
    <source>
        <dbReference type="NCBIfam" id="TIGR00188"/>
    </source>
</evidence>
<keyword evidence="2 6" id="KW-0540">Nuclease</keyword>
<dbReference type="SUPFAM" id="SSF54211">
    <property type="entry name" value="Ribosomal protein S5 domain 2-like"/>
    <property type="match status" value="1"/>
</dbReference>
<keyword evidence="1 6" id="KW-0819">tRNA processing</keyword>
<evidence type="ECO:0000256" key="4">
    <source>
        <dbReference type="ARBA" id="ARBA00022801"/>
    </source>
</evidence>
<dbReference type="GO" id="GO:0042781">
    <property type="term" value="F:3'-tRNA processing endoribonuclease activity"/>
    <property type="evidence" value="ECO:0007669"/>
    <property type="project" value="TreeGrafter"/>
</dbReference>
<comment type="similarity">
    <text evidence="6">Belongs to the RnpA family.</text>
</comment>